<protein>
    <submittedName>
        <fullName evidence="1">Uncharacterized protein</fullName>
    </submittedName>
</protein>
<comment type="caution">
    <text evidence="1">The sequence shown here is derived from an EMBL/GenBank/DDBJ whole genome shotgun (WGS) entry which is preliminary data.</text>
</comment>
<proteinExistence type="predicted"/>
<dbReference type="Proteomes" id="UP000774000">
    <property type="component" value="Unassembled WGS sequence"/>
</dbReference>
<sequence length="104" mass="12322">MSRYKSAEKRKKEYQRLFEKLNVKQMKSYNKQQSISMTAYSVGLSITGAAKGYKYWEEPVPSHLDVVKNLDQAYQKERAKDKPLAFYKLRHLEGNWYLSYSVDD</sequence>
<gene>
    <name evidence="1" type="ORF">JOC47_000355</name>
</gene>
<organism evidence="1 2">
    <name type="scientific">Halanaerobacter jeridensis</name>
    <dbReference type="NCBI Taxonomy" id="706427"/>
    <lineage>
        <taxon>Bacteria</taxon>
        <taxon>Bacillati</taxon>
        <taxon>Bacillota</taxon>
        <taxon>Clostridia</taxon>
        <taxon>Halanaerobiales</taxon>
        <taxon>Halobacteroidaceae</taxon>
        <taxon>Halanaerobacter</taxon>
    </lineage>
</organism>
<evidence type="ECO:0000313" key="1">
    <source>
        <dbReference type="EMBL" id="MBM7555530.1"/>
    </source>
</evidence>
<keyword evidence="2" id="KW-1185">Reference proteome</keyword>
<reference evidence="1" key="1">
    <citation type="submission" date="2021-01" db="EMBL/GenBank/DDBJ databases">
        <title>Genomic Encyclopedia of Type Strains, Phase IV (KMG-IV): sequencing the most valuable type-strain genomes for metagenomic binning, comparative biology and taxonomic classification.</title>
        <authorList>
            <person name="Goeker M."/>
        </authorList>
    </citation>
    <scope>NUCLEOTIDE SEQUENCE</scope>
    <source>
        <strain evidence="1">DSM 23230</strain>
    </source>
</reference>
<accession>A0A939BM31</accession>
<evidence type="ECO:0000313" key="2">
    <source>
        <dbReference type="Proteomes" id="UP000774000"/>
    </source>
</evidence>
<name>A0A939BM31_9FIRM</name>
<dbReference type="EMBL" id="JAFBDQ010000002">
    <property type="protein sequence ID" value="MBM7555530.1"/>
    <property type="molecule type" value="Genomic_DNA"/>
</dbReference>
<dbReference type="AlphaFoldDB" id="A0A939BM31"/>